<dbReference type="EMBL" id="VUNE01000003">
    <property type="protein sequence ID" value="MST62739.1"/>
    <property type="molecule type" value="Genomic_DNA"/>
</dbReference>
<organism evidence="2 3">
    <name type="scientific">Peptostreptococcus porci</name>
    <dbReference type="NCBI Taxonomy" id="2652282"/>
    <lineage>
        <taxon>Bacteria</taxon>
        <taxon>Bacillati</taxon>
        <taxon>Bacillota</taxon>
        <taxon>Clostridia</taxon>
        <taxon>Peptostreptococcales</taxon>
        <taxon>Peptostreptococcaceae</taxon>
        <taxon>Peptostreptococcus</taxon>
    </lineage>
</organism>
<protein>
    <recommendedName>
        <fullName evidence="4">Cell wall binding repeat 2</fullName>
    </recommendedName>
</protein>
<evidence type="ECO:0000313" key="3">
    <source>
        <dbReference type="Proteomes" id="UP000440713"/>
    </source>
</evidence>
<accession>A0A6N7XI02</accession>
<feature type="region of interest" description="Disordered" evidence="1">
    <location>
        <begin position="467"/>
        <end position="516"/>
    </location>
</feature>
<dbReference type="PANTHER" id="PTHR30032">
    <property type="entry name" value="N-ACETYLMURAMOYL-L-ALANINE AMIDASE-RELATED"/>
    <property type="match status" value="1"/>
</dbReference>
<comment type="caution">
    <text evidence="2">The sequence shown here is derived from an EMBL/GenBank/DDBJ whole genome shotgun (WGS) entry which is preliminary data.</text>
</comment>
<dbReference type="Pfam" id="PF04122">
    <property type="entry name" value="CW_binding_2"/>
    <property type="match status" value="3"/>
</dbReference>
<dbReference type="Proteomes" id="UP000440713">
    <property type="component" value="Unassembled WGS sequence"/>
</dbReference>
<feature type="compositionally biased region" description="Basic and acidic residues" evidence="1">
    <location>
        <begin position="472"/>
        <end position="508"/>
    </location>
</feature>
<reference evidence="2 3" key="1">
    <citation type="submission" date="2019-08" db="EMBL/GenBank/DDBJ databases">
        <title>In-depth cultivation of the pig gut microbiome towards novel bacterial diversity and tailored functional studies.</title>
        <authorList>
            <person name="Wylensek D."/>
            <person name="Hitch T.C.A."/>
            <person name="Clavel T."/>
        </authorList>
    </citation>
    <scope>NUCLEOTIDE SEQUENCE [LARGE SCALE GENOMIC DNA]</scope>
    <source>
        <strain evidence="2 3">WCA-SAB-591-4A-A</strain>
    </source>
</reference>
<dbReference type="Gene3D" id="3.40.50.12090">
    <property type="match status" value="2"/>
</dbReference>
<dbReference type="InterPro" id="IPR051922">
    <property type="entry name" value="Bact_Sporulation_Assoc"/>
</dbReference>
<proteinExistence type="predicted"/>
<dbReference type="RefSeq" id="WP_154538097.1">
    <property type="nucleotide sequence ID" value="NZ_VUNE01000003.1"/>
</dbReference>
<evidence type="ECO:0000256" key="1">
    <source>
        <dbReference type="SAM" id="MobiDB-lite"/>
    </source>
</evidence>
<name>A0A6N7XI02_9FIRM</name>
<dbReference type="AlphaFoldDB" id="A0A6N7XI02"/>
<dbReference type="PANTHER" id="PTHR30032:SF8">
    <property type="entry name" value="GERMINATION-SPECIFIC N-ACETYLMURAMOYL-L-ALANINE AMIDASE"/>
    <property type="match status" value="1"/>
</dbReference>
<gene>
    <name evidence="2" type="ORF">FYJ71_07135</name>
</gene>
<feature type="compositionally biased region" description="Basic and acidic residues" evidence="1">
    <location>
        <begin position="155"/>
        <end position="165"/>
    </location>
</feature>
<sequence>MKKKNFAYVAMATTVSATSVLGYSTNVSSAESLSYFSVFFTSNGKPFMEPFLFEIWSEGKIIESNTIRKGMLFKELDHKKTYTIKVSNDDKQWTSKEYEVTFKKNELNSTIPVFKEVGSDVFLDSENPRIEIIKKENKTDSETNVPGNPIENDSSIDKDKKDSTPKENMPNKEVYLDSLKIRVLKNNAPMTDAKLSFSEIDMKAKIQLPNIIQQNIPVDEKGEHSFSGMKPNTTYEIRVNTKNIKLDRESVRFSTDSNKKIVVVDGLKVTNANQGTFVFKAVDKNDTSFKTVRFDQLDVKDKDGKPVEGVEITANTISPNLASYKNVKSDKNGKLIFELEGSPEGRPYTLCVSKNAQFEWEFKPDSIDIMVYSNGHVDVLKSNNNPNTSKTFIVTRNDVTYLKKEFKDKIEQAKKLINSPDYTEASKIALKKALTASEEEAAKPETTPFYVKIFINKLDEGMKSLVKVNNTKPKDPKDTKKPKDTVKPNYPKDSKKKLDNPTSKDSKKTQIKSSRIGGSDRIETSVLLSKQKFTNAETVIIASANNFPDALSASALANKYKAPILLANHDKVSKSVLDEVKRLGAKKVIVVGGESSISENVANTLKSSVNIERLAGNNRYETSRKIAEKLMNNGMDKALILVDGRNYPDALSSSALVHKNNAPILLVSDTADARENIEFAKKSNRLPKIIVGGTNSVGKDIESQVSNTTRISGTDRYETSRKIADMALSKGANVYLSTGRNYADAVASGGVIALEKSSLVLVDENNSNISNIKNKFEPKSVTVIGGVNSISNKLLMDLIK</sequence>
<evidence type="ECO:0008006" key="4">
    <source>
        <dbReference type="Google" id="ProtNLM"/>
    </source>
</evidence>
<keyword evidence="3" id="KW-1185">Reference proteome</keyword>
<evidence type="ECO:0000313" key="2">
    <source>
        <dbReference type="EMBL" id="MST62739.1"/>
    </source>
</evidence>
<feature type="region of interest" description="Disordered" evidence="1">
    <location>
        <begin position="135"/>
        <end position="172"/>
    </location>
</feature>
<dbReference type="InterPro" id="IPR007253">
    <property type="entry name" value="Cell_wall-bd_2"/>
</dbReference>